<dbReference type="Proteomes" id="UP001140074">
    <property type="component" value="Unassembled WGS sequence"/>
</dbReference>
<feature type="compositionally biased region" description="Polar residues" evidence="3">
    <location>
        <begin position="709"/>
        <end position="721"/>
    </location>
</feature>
<gene>
    <name evidence="5" type="ORF">GGH94_001055</name>
</gene>
<dbReference type="PROSITE" id="PS50118">
    <property type="entry name" value="HMG_BOX_2"/>
    <property type="match status" value="2"/>
</dbReference>
<feature type="DNA-binding region" description="HMG box" evidence="2">
    <location>
        <begin position="332"/>
        <end position="388"/>
    </location>
</feature>
<feature type="region of interest" description="Disordered" evidence="3">
    <location>
        <begin position="388"/>
        <end position="480"/>
    </location>
</feature>
<feature type="compositionally biased region" description="Acidic residues" evidence="3">
    <location>
        <begin position="617"/>
        <end position="634"/>
    </location>
</feature>
<feature type="domain" description="HMG box" evidence="4">
    <location>
        <begin position="479"/>
        <end position="532"/>
    </location>
</feature>
<comment type="caution">
    <text evidence="5">The sequence shown here is derived from an EMBL/GenBank/DDBJ whole genome shotgun (WGS) entry which is preliminary data.</text>
</comment>
<feature type="region of interest" description="Disordered" evidence="3">
    <location>
        <begin position="295"/>
        <end position="333"/>
    </location>
</feature>
<dbReference type="CDD" id="cd00084">
    <property type="entry name" value="HMG-box_SF"/>
    <property type="match status" value="2"/>
</dbReference>
<feature type="DNA-binding region" description="HMG box" evidence="2">
    <location>
        <begin position="479"/>
        <end position="532"/>
    </location>
</feature>
<accession>A0A9W8IPG0</accession>
<feature type="compositionally biased region" description="Low complexity" evidence="3">
    <location>
        <begin position="677"/>
        <end position="688"/>
    </location>
</feature>
<dbReference type="InterPro" id="IPR009071">
    <property type="entry name" value="HMG_box_dom"/>
</dbReference>
<dbReference type="Gene3D" id="1.10.30.10">
    <property type="entry name" value="High mobility group box domain"/>
    <property type="match status" value="3"/>
</dbReference>
<dbReference type="SUPFAM" id="SSF47095">
    <property type="entry name" value="HMG-box"/>
    <property type="match status" value="3"/>
</dbReference>
<keyword evidence="2" id="KW-0539">Nucleus</keyword>
<feature type="compositionally biased region" description="Polar residues" evidence="3">
    <location>
        <begin position="319"/>
        <end position="333"/>
    </location>
</feature>
<reference evidence="5" key="1">
    <citation type="submission" date="2022-07" db="EMBL/GenBank/DDBJ databases">
        <title>Phylogenomic reconstructions and comparative analyses of Kickxellomycotina fungi.</title>
        <authorList>
            <person name="Reynolds N.K."/>
            <person name="Stajich J.E."/>
            <person name="Barry K."/>
            <person name="Grigoriev I.V."/>
            <person name="Crous P."/>
            <person name="Smith M.E."/>
        </authorList>
    </citation>
    <scope>NUCLEOTIDE SEQUENCE</scope>
    <source>
        <strain evidence="5">RSA 476</strain>
    </source>
</reference>
<sequence>MPPITLSSEDCEMIEKCVDMVSMQCRMIANMLRRSRDASSGSNAAAECRRLAPAPDCSDVMVDALNSAVSTLSTTARRLSSEASPIGDPRSESRKRSRGRHAYSEAYDNPLSHAGVDVSLSHATTPPPTKRRGRPPRDYGDELGSAFAMYANECYRQTELSILDRSGASPSARVPKSEVLRVAWENWWLSAQGLKDKYLTLSRHEMAVNETHMLELLLEYPLPSGAIAAQASHRHAPPANRAHSRSPDLADPFDAFLSEQIPLLRSKVPDWSDSEIHRRLAVNWNSMSAADREKYSSAAHNSGSAASANGSAAHRNYPAGTSQRLTPRARTQSAPRRAYVLFCRQERPVLVGDNPEWDLPTVNKELGRRWKDLPADQREVYYAMEKKEAESRLSAGDRLSARHTPFGTSALSPDDGSSPSGPVAGSSSAAHIPTYQKPGGYFANVSTTPTNGRHPHSGSTHAIAHSNGRPSSTSASYPNKGPSKAYVYYSRLIRRSVTDSHREWDLATVNRELGRMWKTLPPDERQMWENRAAAAAAAGDPILSTPRHRISPASFVHPLAGQSAAGATTPSPLPSTAAVSGDNSNASMPVTPVSGSVTPMSRDDAIALLHHRDYDGESEAEDVEMQDDETESEEVLAQQSQDDMPSAAVSAYPTSAHYSTTHPLALDSAPPPTDTLPKYSSAQSTSASKPPPTAKPAVGNGTAPVSLDISPQESSSPKPTI</sequence>
<dbReference type="SMART" id="SM00398">
    <property type="entry name" value="HMG"/>
    <property type="match status" value="3"/>
</dbReference>
<dbReference type="InterPro" id="IPR036910">
    <property type="entry name" value="HMG_box_dom_sf"/>
</dbReference>
<keyword evidence="6" id="KW-1185">Reference proteome</keyword>
<feature type="domain" description="HMG box" evidence="4">
    <location>
        <begin position="332"/>
        <end position="388"/>
    </location>
</feature>
<evidence type="ECO:0000256" key="2">
    <source>
        <dbReference type="PROSITE-ProRule" id="PRU00267"/>
    </source>
</evidence>
<feature type="compositionally biased region" description="Polar residues" evidence="3">
    <location>
        <begin position="652"/>
        <end position="662"/>
    </location>
</feature>
<organism evidence="5 6">
    <name type="scientific">Coemansia aciculifera</name>
    <dbReference type="NCBI Taxonomy" id="417176"/>
    <lineage>
        <taxon>Eukaryota</taxon>
        <taxon>Fungi</taxon>
        <taxon>Fungi incertae sedis</taxon>
        <taxon>Zoopagomycota</taxon>
        <taxon>Kickxellomycotina</taxon>
        <taxon>Kickxellomycetes</taxon>
        <taxon>Kickxellales</taxon>
        <taxon>Kickxellaceae</taxon>
        <taxon>Coemansia</taxon>
    </lineage>
</organism>
<evidence type="ECO:0000313" key="5">
    <source>
        <dbReference type="EMBL" id="KAJ2867076.1"/>
    </source>
</evidence>
<feature type="compositionally biased region" description="Low complexity" evidence="3">
    <location>
        <begin position="409"/>
        <end position="430"/>
    </location>
</feature>
<dbReference type="AlphaFoldDB" id="A0A9W8IPG0"/>
<dbReference type="PANTHER" id="PTHR48112">
    <property type="entry name" value="HIGH MOBILITY GROUP PROTEIN DSP1"/>
    <property type="match status" value="1"/>
</dbReference>
<keyword evidence="1 2" id="KW-0238">DNA-binding</keyword>
<dbReference type="GO" id="GO:0003677">
    <property type="term" value="F:DNA binding"/>
    <property type="evidence" value="ECO:0007669"/>
    <property type="project" value="UniProtKB-UniRule"/>
</dbReference>
<feature type="compositionally biased region" description="Polar residues" evidence="3">
    <location>
        <begin position="468"/>
        <end position="477"/>
    </location>
</feature>
<proteinExistence type="predicted"/>
<evidence type="ECO:0000256" key="1">
    <source>
        <dbReference type="ARBA" id="ARBA00023125"/>
    </source>
</evidence>
<feature type="region of interest" description="Disordered" evidence="3">
    <location>
        <begin position="74"/>
        <end position="142"/>
    </location>
</feature>
<protein>
    <recommendedName>
        <fullName evidence="4">HMG box domain-containing protein</fullName>
    </recommendedName>
</protein>
<dbReference type="InterPro" id="IPR050342">
    <property type="entry name" value="HMGB"/>
</dbReference>
<evidence type="ECO:0000256" key="3">
    <source>
        <dbReference type="SAM" id="MobiDB-lite"/>
    </source>
</evidence>
<feature type="compositionally biased region" description="Polar residues" evidence="3">
    <location>
        <begin position="577"/>
        <end position="599"/>
    </location>
</feature>
<name>A0A9W8IPG0_9FUNG</name>
<feature type="compositionally biased region" description="Low complexity" evidence="3">
    <location>
        <begin position="296"/>
        <end position="314"/>
    </location>
</feature>
<evidence type="ECO:0000259" key="4">
    <source>
        <dbReference type="PROSITE" id="PS50118"/>
    </source>
</evidence>
<dbReference type="GO" id="GO:0005634">
    <property type="term" value="C:nucleus"/>
    <property type="evidence" value="ECO:0007669"/>
    <property type="project" value="UniProtKB-UniRule"/>
</dbReference>
<feature type="region of interest" description="Disordered" evidence="3">
    <location>
        <begin position="562"/>
        <end position="599"/>
    </location>
</feature>
<feature type="region of interest" description="Disordered" evidence="3">
    <location>
        <begin position="617"/>
        <end position="721"/>
    </location>
</feature>
<dbReference type="EMBL" id="JANBUY010000025">
    <property type="protein sequence ID" value="KAJ2867076.1"/>
    <property type="molecule type" value="Genomic_DNA"/>
</dbReference>
<dbReference type="Pfam" id="PF00505">
    <property type="entry name" value="HMG_box"/>
    <property type="match status" value="3"/>
</dbReference>
<evidence type="ECO:0000313" key="6">
    <source>
        <dbReference type="Proteomes" id="UP001140074"/>
    </source>
</evidence>